<dbReference type="EMBL" id="AODH01000005">
    <property type="protein sequence ID" value="EUJ41899.1"/>
    <property type="molecule type" value="Genomic_DNA"/>
</dbReference>
<feature type="transmembrane region" description="Helical" evidence="1">
    <location>
        <begin position="12"/>
        <end position="30"/>
    </location>
</feature>
<feature type="transmembrane region" description="Helical" evidence="1">
    <location>
        <begin position="163"/>
        <end position="190"/>
    </location>
</feature>
<gene>
    <name evidence="2" type="ORF">BCAMP_01585</name>
</gene>
<organism evidence="2 3">
    <name type="scientific">Brochothrix campestris FSL F6-1037</name>
    <dbReference type="NCBI Taxonomy" id="1265861"/>
    <lineage>
        <taxon>Bacteria</taxon>
        <taxon>Bacillati</taxon>
        <taxon>Bacillota</taxon>
        <taxon>Bacilli</taxon>
        <taxon>Bacillales</taxon>
        <taxon>Listeriaceae</taxon>
        <taxon>Brochothrix</taxon>
    </lineage>
</organism>
<dbReference type="AlphaFoldDB" id="W7CQJ7"/>
<name>W7CQJ7_9LIST</name>
<protein>
    <recommendedName>
        <fullName evidence="4">Integral membrane protein</fullName>
    </recommendedName>
</protein>
<sequence length="199" mass="21406">MQAMQNRRNKTLRLALLGVLTAIIIIQTFVPFLGYIPLGVLNVTIIPVTIIIAAVVLGPKDGAIVGGVWGMIVFIRAYVAPTSPLAPLVFVNPIISVLPRILIGLLAGYAYMAFTKLKLNQSLSLAISAIIGSAVNTILVLGLIFIFYKEVYADFIKLDVDQVLGALMVIISTNGVLEAVFAAIVVPIIARPLLARWKK</sequence>
<dbReference type="Proteomes" id="UP000019243">
    <property type="component" value="Unassembled WGS sequence"/>
</dbReference>
<evidence type="ECO:0000256" key="1">
    <source>
        <dbReference type="SAM" id="Phobius"/>
    </source>
</evidence>
<feature type="transmembrane region" description="Helical" evidence="1">
    <location>
        <begin position="36"/>
        <end position="57"/>
    </location>
</feature>
<comment type="caution">
    <text evidence="2">The sequence shown here is derived from an EMBL/GenBank/DDBJ whole genome shotgun (WGS) entry which is preliminary data.</text>
</comment>
<dbReference type="GO" id="GO:0022857">
    <property type="term" value="F:transmembrane transporter activity"/>
    <property type="evidence" value="ECO:0007669"/>
    <property type="project" value="InterPro"/>
</dbReference>
<keyword evidence="1" id="KW-1133">Transmembrane helix</keyword>
<proteinExistence type="predicted"/>
<dbReference type="Pfam" id="PF12822">
    <property type="entry name" value="ECF_trnsprt"/>
    <property type="match status" value="1"/>
</dbReference>
<keyword evidence="3" id="KW-1185">Reference proteome</keyword>
<keyword evidence="1" id="KW-0472">Membrane</keyword>
<evidence type="ECO:0008006" key="4">
    <source>
        <dbReference type="Google" id="ProtNLM"/>
    </source>
</evidence>
<reference evidence="2 3" key="1">
    <citation type="submission" date="2012-12" db="EMBL/GenBank/DDBJ databases">
        <title>Novel taxa of Listeriaceae from agricultural environments in the United States.</title>
        <authorList>
            <person name="den Bakker H.C."/>
            <person name="Allred A."/>
            <person name="Warchocki S."/>
            <person name="Wright E.M."/>
            <person name="Burrell A."/>
            <person name="Nightingale K.K."/>
            <person name="Kephart D."/>
            <person name="Wiedmann M."/>
        </authorList>
    </citation>
    <scope>NUCLEOTIDE SEQUENCE [LARGE SCALE GENOMIC DNA]</scope>
    <source>
        <strain evidence="2 3">FSL F6-1037</strain>
    </source>
</reference>
<accession>W7CQJ7</accession>
<dbReference type="PATRIC" id="fig|1265861.3.peg.308"/>
<feature type="transmembrane region" description="Helical" evidence="1">
    <location>
        <begin position="85"/>
        <end position="111"/>
    </location>
</feature>
<evidence type="ECO:0000313" key="2">
    <source>
        <dbReference type="EMBL" id="EUJ41899.1"/>
    </source>
</evidence>
<feature type="transmembrane region" description="Helical" evidence="1">
    <location>
        <begin position="123"/>
        <end position="148"/>
    </location>
</feature>
<feature type="transmembrane region" description="Helical" evidence="1">
    <location>
        <begin position="62"/>
        <end position="79"/>
    </location>
</feature>
<dbReference type="Gene3D" id="1.10.1760.20">
    <property type="match status" value="1"/>
</dbReference>
<dbReference type="InterPro" id="IPR024529">
    <property type="entry name" value="ECF_trnsprt_substrate-spec"/>
</dbReference>
<evidence type="ECO:0000313" key="3">
    <source>
        <dbReference type="Proteomes" id="UP000019243"/>
    </source>
</evidence>
<keyword evidence="1" id="KW-0812">Transmembrane</keyword>
<dbReference type="STRING" id="1265861.BCAMP_01585"/>